<accession>A0A9Q0JDQ8</accession>
<dbReference type="PANTHER" id="PTHR47070:SF2">
    <property type="entry name" value="OS06G0206100 PROTEIN"/>
    <property type="match status" value="1"/>
</dbReference>
<feature type="compositionally biased region" description="Polar residues" evidence="1">
    <location>
        <begin position="330"/>
        <end position="341"/>
    </location>
</feature>
<feature type="compositionally biased region" description="Polar residues" evidence="1">
    <location>
        <begin position="272"/>
        <end position="287"/>
    </location>
</feature>
<feature type="region of interest" description="Disordered" evidence="1">
    <location>
        <begin position="305"/>
        <end position="393"/>
    </location>
</feature>
<feature type="compositionally biased region" description="Polar residues" evidence="1">
    <location>
        <begin position="225"/>
        <end position="254"/>
    </location>
</feature>
<gene>
    <name evidence="3" type="ORF">Tsubulata_018479</name>
</gene>
<dbReference type="InterPro" id="IPR009060">
    <property type="entry name" value="UBA-like_sf"/>
</dbReference>
<evidence type="ECO:0000313" key="4">
    <source>
        <dbReference type="Proteomes" id="UP001141552"/>
    </source>
</evidence>
<dbReference type="OrthoDB" id="657470at2759"/>
<name>A0A9Q0JDQ8_9ROSI</name>
<feature type="compositionally biased region" description="Polar residues" evidence="1">
    <location>
        <begin position="195"/>
        <end position="205"/>
    </location>
</feature>
<dbReference type="Proteomes" id="UP001141552">
    <property type="component" value="Unassembled WGS sequence"/>
</dbReference>
<organism evidence="3 4">
    <name type="scientific">Turnera subulata</name>
    <dbReference type="NCBI Taxonomy" id="218843"/>
    <lineage>
        <taxon>Eukaryota</taxon>
        <taxon>Viridiplantae</taxon>
        <taxon>Streptophyta</taxon>
        <taxon>Embryophyta</taxon>
        <taxon>Tracheophyta</taxon>
        <taxon>Spermatophyta</taxon>
        <taxon>Magnoliopsida</taxon>
        <taxon>eudicotyledons</taxon>
        <taxon>Gunneridae</taxon>
        <taxon>Pentapetalae</taxon>
        <taxon>rosids</taxon>
        <taxon>fabids</taxon>
        <taxon>Malpighiales</taxon>
        <taxon>Passifloraceae</taxon>
        <taxon>Turnera</taxon>
    </lineage>
</organism>
<evidence type="ECO:0000259" key="2">
    <source>
        <dbReference type="Pfam" id="PF06972"/>
    </source>
</evidence>
<dbReference type="CDD" id="cd14279">
    <property type="entry name" value="CUE"/>
    <property type="match status" value="1"/>
</dbReference>
<comment type="caution">
    <text evidence="3">The sequence shown here is derived from an EMBL/GenBank/DDBJ whole genome shotgun (WGS) entry which is preliminary data.</text>
</comment>
<feature type="domain" description="GBF-interacting protein 1 N-terminal" evidence="2">
    <location>
        <begin position="19"/>
        <end position="77"/>
    </location>
</feature>
<dbReference type="EMBL" id="JAKUCV010004009">
    <property type="protein sequence ID" value="KAJ4836850.1"/>
    <property type="molecule type" value="Genomic_DNA"/>
</dbReference>
<feature type="compositionally biased region" description="Low complexity" evidence="1">
    <location>
        <begin position="493"/>
        <end position="506"/>
    </location>
</feature>
<feature type="compositionally biased region" description="Polar residues" evidence="1">
    <location>
        <begin position="87"/>
        <end position="97"/>
    </location>
</feature>
<feature type="region of interest" description="Disordered" evidence="1">
    <location>
        <begin position="67"/>
        <end position="287"/>
    </location>
</feature>
<protein>
    <recommendedName>
        <fullName evidence="2">GBF-interacting protein 1 N-terminal domain-containing protein</fullName>
    </recommendedName>
</protein>
<dbReference type="PANTHER" id="PTHR47070">
    <property type="entry name" value="HYDROXYPROLINE-RICH GLYCOPROTEIN-LIKE"/>
    <property type="match status" value="1"/>
</dbReference>
<feature type="compositionally biased region" description="Basic and acidic residues" evidence="1">
    <location>
        <begin position="130"/>
        <end position="145"/>
    </location>
</feature>
<evidence type="ECO:0000256" key="1">
    <source>
        <dbReference type="SAM" id="MobiDB-lite"/>
    </source>
</evidence>
<reference evidence="3" key="1">
    <citation type="submission" date="2022-02" db="EMBL/GenBank/DDBJ databases">
        <authorList>
            <person name="Henning P.M."/>
            <person name="McCubbin A.G."/>
            <person name="Shore J.S."/>
        </authorList>
    </citation>
    <scope>NUCLEOTIDE SEQUENCE</scope>
    <source>
        <strain evidence="3">F60SS</strain>
        <tissue evidence="3">Leaves</tissue>
    </source>
</reference>
<dbReference type="InterPro" id="IPR009719">
    <property type="entry name" value="GIP1_N"/>
</dbReference>
<dbReference type="Pfam" id="PF06972">
    <property type="entry name" value="GIP1_N"/>
    <property type="match status" value="1"/>
</dbReference>
<feature type="compositionally biased region" description="Polar residues" evidence="1">
    <location>
        <begin position="451"/>
        <end position="481"/>
    </location>
</feature>
<keyword evidence="4" id="KW-1185">Reference proteome</keyword>
<evidence type="ECO:0000313" key="3">
    <source>
        <dbReference type="EMBL" id="KAJ4836850.1"/>
    </source>
</evidence>
<reference evidence="3" key="2">
    <citation type="journal article" date="2023" name="Plants (Basel)">
        <title>Annotation of the Turnera subulata (Passifloraceae) Draft Genome Reveals the S-Locus Evolved after the Divergence of Turneroideae from Passifloroideae in a Stepwise Manner.</title>
        <authorList>
            <person name="Henning P.M."/>
            <person name="Roalson E.H."/>
            <person name="Mir W."/>
            <person name="McCubbin A.G."/>
            <person name="Shore J.S."/>
        </authorList>
    </citation>
    <scope>NUCLEOTIDE SEQUENCE</scope>
    <source>
        <strain evidence="3">F60SS</strain>
    </source>
</reference>
<feature type="compositionally biased region" description="Polar residues" evidence="1">
    <location>
        <begin position="148"/>
        <end position="187"/>
    </location>
</feature>
<dbReference type="AlphaFoldDB" id="A0A9Q0JDQ8"/>
<feature type="region of interest" description="Disordered" evidence="1">
    <location>
        <begin position="451"/>
        <end position="521"/>
    </location>
</feature>
<dbReference type="SUPFAM" id="SSF46934">
    <property type="entry name" value="UBA-like"/>
    <property type="match status" value="1"/>
</dbReference>
<sequence>MVAVASTSSSTGPQSHIVSVQLRKTIQSIKEIVGNFSDSDILMALEETNMDPDETTQKLLNQDPFREVKRKRDKKKESVGYRAPVDSTKQSENSNQGVRLRTFSDRNPRRGGFNRTAPPRNVGISRQFRVVKDNRVNRNANKELKPASQGSTLSNEQRTAIATEKSSGNSSTAKPAGSSQIANGSNDSHLRNSRDASTGSAGRSMTSDDKRSTIPNGASRVQAMKPSNHQQQSAMLPPSNSDPVHVPSSDSRSSAAVGKRDVGVVGGRRLSSENSVKDSSASSTFANSVLGRDGSLTESFRHFPATSKSDHVRQSNAAESVMPSIPVNRSFLSSQYNSRPHQQAMGHQKASQHNKEWKPKTSQKSTAVNPGVIGTPKKPNLPAADTTKNSESNTADLQEKLSQVNIQDNQNVIIAQHIRVPESDRCRLTFGSFGVEFDSSNNVASGFQTVGTTEESNGESATSFSVSAPESSNDNPASGNKQVELLDDQVKNSGSDSPPSGAASEEQLPEKSLSPPNLDGYAEIGLVQDSTPSYAPTETQQQQDPPELPAFSAYDPQAGYDLPYFRPPMDETVRGQGLPIPQEVLASHTANSLPTSTIPMVQQQQHPPLAQMYPQVHVSHFANLMPYRQFLSPVYVPQMAMPGYSSNPAYPHPSNANSYLLMHGANSHLGANGLKYGIQQFKPVPGNSPTGFGNFTSPTGYAINAPGVVGSGTGLDDSSRMKYKDGNLYAPNPQADSSEIWIQNPRELPSLQSAPYYNMPGQTPHAAYLPSHTGHASFNAATAQSSHMQFPGLYPPPPPQPPAMAGPHHLGPVMGGNVGVGVAPSAGPRVHPRMVVGVNPVDLTCCLKTFMYS</sequence>
<proteinExistence type="predicted"/>